<evidence type="ECO:0000313" key="3">
    <source>
        <dbReference type="Proteomes" id="UP000054729"/>
    </source>
</evidence>
<evidence type="ECO:0000313" key="2">
    <source>
        <dbReference type="EMBL" id="KTD81765.1"/>
    </source>
</evidence>
<feature type="compositionally biased region" description="Low complexity" evidence="1">
    <location>
        <begin position="333"/>
        <end position="349"/>
    </location>
</feature>
<organism evidence="2 3">
    <name type="scientific">Legionella waltersii</name>
    <dbReference type="NCBI Taxonomy" id="66969"/>
    <lineage>
        <taxon>Bacteria</taxon>
        <taxon>Pseudomonadati</taxon>
        <taxon>Pseudomonadota</taxon>
        <taxon>Gammaproteobacteria</taxon>
        <taxon>Legionellales</taxon>
        <taxon>Legionellaceae</taxon>
        <taxon>Legionella</taxon>
    </lineage>
</organism>
<accession>A0A0W1AK97</accession>
<feature type="region of interest" description="Disordered" evidence="1">
    <location>
        <begin position="328"/>
        <end position="349"/>
    </location>
</feature>
<sequence>MALASTNVHAAESLCRSDQERVVRMKEKNDQMKKSNTPMQAVQNKPKVLETFPQFISSCPYLLAKLDYDLERAGTKVDYGNETCKQKKGIFVSEIIKKQMDAVMMVQRLNEVYQDPDKKLFTVVKSSSGQGFRIQVSFHRIDDYDKENKKIFNQVLMELKRSFSFKINDDVLNPQQITKVDWSSDQTFPAKMPIFFGVRGEFYGGRSKEFVKNTLVTSFIDTTNSISKLFNDNLKLVEEGHRADEYFLEPKVSVKIVRIFNSLPAQLKSRPGREAFKNEVGGQIIQGITGMDKDSSKYLAQNYLRPEDIGRLSQLNRGTREMATSFFKKQVASSKNEPESSNNSTLKKG</sequence>
<evidence type="ECO:0000256" key="1">
    <source>
        <dbReference type="SAM" id="MobiDB-lite"/>
    </source>
</evidence>
<proteinExistence type="predicted"/>
<name>A0A0W1AK97_9GAMM</name>
<dbReference type="PATRIC" id="fig|66969.6.peg.1112"/>
<protein>
    <submittedName>
        <fullName evidence="2">Uncharacterized protein</fullName>
    </submittedName>
</protein>
<dbReference type="AlphaFoldDB" id="A0A0W1AK97"/>
<comment type="caution">
    <text evidence="2">The sequence shown here is derived from an EMBL/GenBank/DDBJ whole genome shotgun (WGS) entry which is preliminary data.</text>
</comment>
<keyword evidence="3" id="KW-1185">Reference proteome</keyword>
<reference evidence="2 3" key="1">
    <citation type="submission" date="2015-11" db="EMBL/GenBank/DDBJ databases">
        <title>Genomic analysis of 38 Legionella species identifies large and diverse effector repertoires.</title>
        <authorList>
            <person name="Burstein D."/>
            <person name="Amaro F."/>
            <person name="Zusman T."/>
            <person name="Lifshitz Z."/>
            <person name="Cohen O."/>
            <person name="Gilbert J.A."/>
            <person name="Pupko T."/>
            <person name="Shuman H.A."/>
            <person name="Segal G."/>
        </authorList>
    </citation>
    <scope>NUCLEOTIDE SEQUENCE [LARGE SCALE GENOMIC DNA]</scope>
    <source>
        <strain evidence="2 3">ATCC 51914</strain>
    </source>
</reference>
<dbReference type="Proteomes" id="UP000054729">
    <property type="component" value="Unassembled WGS sequence"/>
</dbReference>
<dbReference type="EMBL" id="LNZB01000020">
    <property type="protein sequence ID" value="KTD81765.1"/>
    <property type="molecule type" value="Genomic_DNA"/>
</dbReference>
<gene>
    <name evidence="2" type="ORF">Lwal_1017</name>
</gene>